<organism evidence="11">
    <name type="scientific">Dendroctonus ponderosae</name>
    <name type="common">Mountain pine beetle</name>
    <dbReference type="NCBI Taxonomy" id="77166"/>
    <lineage>
        <taxon>Eukaryota</taxon>
        <taxon>Metazoa</taxon>
        <taxon>Ecdysozoa</taxon>
        <taxon>Arthropoda</taxon>
        <taxon>Hexapoda</taxon>
        <taxon>Insecta</taxon>
        <taxon>Pterygota</taxon>
        <taxon>Neoptera</taxon>
        <taxon>Endopterygota</taxon>
        <taxon>Coleoptera</taxon>
        <taxon>Polyphaga</taxon>
        <taxon>Cucujiformia</taxon>
        <taxon>Curculionidae</taxon>
        <taxon>Scolytinae</taxon>
        <taxon>Dendroctonus</taxon>
    </lineage>
</organism>
<evidence type="ECO:0000256" key="8">
    <source>
        <dbReference type="ARBA" id="ARBA00023170"/>
    </source>
</evidence>
<keyword evidence="3 10" id="KW-0716">Sensory transduction</keyword>
<accession>A0A0H3W581</accession>
<evidence type="ECO:0000256" key="2">
    <source>
        <dbReference type="ARBA" id="ARBA00022475"/>
    </source>
</evidence>
<keyword evidence="4 10" id="KW-0812">Transmembrane</keyword>
<feature type="transmembrane region" description="Helical" evidence="10">
    <location>
        <begin position="39"/>
        <end position="58"/>
    </location>
</feature>
<evidence type="ECO:0000256" key="3">
    <source>
        <dbReference type="ARBA" id="ARBA00022606"/>
    </source>
</evidence>
<evidence type="ECO:0000256" key="9">
    <source>
        <dbReference type="ARBA" id="ARBA00023224"/>
    </source>
</evidence>
<evidence type="ECO:0000256" key="4">
    <source>
        <dbReference type="ARBA" id="ARBA00022692"/>
    </source>
</evidence>
<evidence type="ECO:0000256" key="10">
    <source>
        <dbReference type="RuleBase" id="RU351113"/>
    </source>
</evidence>
<comment type="similarity">
    <text evidence="10">Belongs to the insect chemoreceptor superfamily. Heteromeric odorant receptor channel (TC 1.A.69) family.</text>
</comment>
<evidence type="ECO:0000256" key="5">
    <source>
        <dbReference type="ARBA" id="ARBA00022725"/>
    </source>
</evidence>
<dbReference type="InterPro" id="IPR004117">
    <property type="entry name" value="7tm6_olfct_rcpt"/>
</dbReference>
<dbReference type="GO" id="GO:0005886">
    <property type="term" value="C:plasma membrane"/>
    <property type="evidence" value="ECO:0007669"/>
    <property type="project" value="UniProtKB-SubCell"/>
</dbReference>
<feature type="transmembrane region" description="Helical" evidence="10">
    <location>
        <begin position="277"/>
        <end position="299"/>
    </location>
</feature>
<dbReference type="GO" id="GO:0007165">
    <property type="term" value="P:signal transduction"/>
    <property type="evidence" value="ECO:0007669"/>
    <property type="project" value="UniProtKB-KW"/>
</dbReference>
<dbReference type="OrthoDB" id="8117390at2759"/>
<gene>
    <name evidence="11" type="primary">OR15</name>
</gene>
<dbReference type="Pfam" id="PF02949">
    <property type="entry name" value="7tm_6"/>
    <property type="match status" value="1"/>
</dbReference>
<keyword evidence="2" id="KW-1003">Cell membrane</keyword>
<dbReference type="GO" id="GO:0005549">
    <property type="term" value="F:odorant binding"/>
    <property type="evidence" value="ECO:0007669"/>
    <property type="project" value="InterPro"/>
</dbReference>
<reference evidence="11" key="1">
    <citation type="journal article" date="2015" name="PLoS ONE">
        <title>Antennal Transcriptome Analysis of Odorant Reception Genes in the Red Turpentine Beetle (RTB), Dendroctonus valens.</title>
        <authorList>
            <person name="Gu X.C."/>
            <person name="Zhang Y.N."/>
            <person name="Kang K."/>
            <person name="Dong S.L."/>
            <person name="Zhang L.W."/>
        </authorList>
    </citation>
    <scope>NUCLEOTIDE SEQUENCE</scope>
</reference>
<evidence type="ECO:0000256" key="6">
    <source>
        <dbReference type="ARBA" id="ARBA00022989"/>
    </source>
</evidence>
<feature type="transmembrane region" description="Helical" evidence="10">
    <location>
        <begin position="373"/>
        <end position="396"/>
    </location>
</feature>
<feature type="transmembrane region" description="Helical" evidence="10">
    <location>
        <begin position="311"/>
        <end position="330"/>
    </location>
</feature>
<comment type="caution">
    <text evidence="10">Lacks conserved residue(s) required for the propagation of feature annotation.</text>
</comment>
<feature type="transmembrane region" description="Helical" evidence="10">
    <location>
        <begin position="135"/>
        <end position="159"/>
    </location>
</feature>
<comment type="subcellular location">
    <subcellularLocation>
        <location evidence="1 10">Cell membrane</location>
        <topology evidence="1 10">Multi-pass membrane protein</topology>
    </subcellularLocation>
</comment>
<dbReference type="PANTHER" id="PTHR21137">
    <property type="entry name" value="ODORANT RECEPTOR"/>
    <property type="match status" value="1"/>
</dbReference>
<keyword evidence="5 10" id="KW-0552">Olfaction</keyword>
<proteinExistence type="evidence at transcript level"/>
<sequence length="404" mass="46035">MKPSKTKKAQLISWTKIFMIGGGFWNQPLSKSYIGEKVYFCYSIFMKCGCLMWWSMMVAELLRFVAYGYTLDVILAQFGLVINASKIMFKLIVYIKENLLALFKDITEKDIEIWNLDNEEIHTIYRKNIKLIKSYVLALSVSTSLCLGMLDVSGIHIILKTVEHNRAFNDTLEAHAMYETILPLNKLDNLPLLFTWQAYLAVIGLLYNCLTHLMFATLLVYAATQIQILQIRSKNFIGTEQLSDSDMKDKLLVLKDISKDHQYIIGFVENLNSRTRYIVLVEFILSSFDLASVSVNLITLDFSSNDIAGQLIFNLSFFVLLSIQISILGWSCNEIKCESEELANALYASNWYLLNPKGQKMMQIMMARAQKPLIMTIGPFGAMTTTSVLAILKGAYSYVSIMKK</sequence>
<keyword evidence="6 10" id="KW-1133">Transmembrane helix</keyword>
<keyword evidence="8 10" id="KW-0675">Receptor</keyword>
<evidence type="ECO:0000313" key="11">
    <source>
        <dbReference type="EMBL" id="AKK25156.1"/>
    </source>
</evidence>
<feature type="transmembrane region" description="Helical" evidence="10">
    <location>
        <begin position="198"/>
        <end position="224"/>
    </location>
</feature>
<dbReference type="AlphaFoldDB" id="A0A0H3W581"/>
<reference evidence="11" key="2">
    <citation type="submission" date="2015-02" db="EMBL/GenBank/DDBJ databases">
        <authorList>
            <person name="Gu X.-C."/>
            <person name="Zhang Y.-N."/>
            <person name="Kang K."/>
            <person name="Zhang L.-W."/>
            <person name="Dong S.-L."/>
        </authorList>
    </citation>
    <scope>NUCLEOTIDE SEQUENCE</scope>
</reference>
<keyword evidence="9 10" id="KW-0807">Transducer</keyword>
<evidence type="ECO:0000256" key="7">
    <source>
        <dbReference type="ARBA" id="ARBA00023136"/>
    </source>
</evidence>
<keyword evidence="7 10" id="KW-0472">Membrane</keyword>
<dbReference type="GO" id="GO:0004984">
    <property type="term" value="F:olfactory receptor activity"/>
    <property type="evidence" value="ECO:0007669"/>
    <property type="project" value="InterPro"/>
</dbReference>
<protein>
    <recommendedName>
        <fullName evidence="10">Odorant receptor</fullName>
    </recommendedName>
</protein>
<dbReference type="EMBL" id="KP736159">
    <property type="protein sequence ID" value="AKK25156.1"/>
    <property type="molecule type" value="mRNA"/>
</dbReference>
<evidence type="ECO:0000256" key="1">
    <source>
        <dbReference type="ARBA" id="ARBA00004651"/>
    </source>
</evidence>
<dbReference type="PANTHER" id="PTHR21137:SF35">
    <property type="entry name" value="ODORANT RECEPTOR 19A-RELATED"/>
    <property type="match status" value="1"/>
</dbReference>
<name>A0A0H3W581_DENPD</name>